<evidence type="ECO:0000256" key="4">
    <source>
        <dbReference type="ARBA" id="ARBA00022553"/>
    </source>
</evidence>
<feature type="region of interest" description="Disordered" evidence="11">
    <location>
        <begin position="1"/>
        <end position="22"/>
    </location>
</feature>
<evidence type="ECO:0000256" key="5">
    <source>
        <dbReference type="ARBA" id="ARBA00022598"/>
    </source>
</evidence>
<comment type="catalytic activity">
    <reaction evidence="9 10">
        <text>5-phospho-alpha-D-ribose 1-diphosphate + nicotinate + ATP + H2O = nicotinate beta-D-ribonucleotide + ADP + phosphate + diphosphate</text>
        <dbReference type="Rhea" id="RHEA:36163"/>
        <dbReference type="ChEBI" id="CHEBI:15377"/>
        <dbReference type="ChEBI" id="CHEBI:30616"/>
        <dbReference type="ChEBI" id="CHEBI:32544"/>
        <dbReference type="ChEBI" id="CHEBI:33019"/>
        <dbReference type="ChEBI" id="CHEBI:43474"/>
        <dbReference type="ChEBI" id="CHEBI:57502"/>
        <dbReference type="ChEBI" id="CHEBI:58017"/>
        <dbReference type="ChEBI" id="CHEBI:456216"/>
        <dbReference type="EC" id="6.3.4.21"/>
    </reaction>
</comment>
<keyword evidence="4" id="KW-0597">Phosphoprotein</keyword>
<dbReference type="PANTHER" id="PTHR11098">
    <property type="entry name" value="NICOTINATE PHOSPHORIBOSYLTRANSFERASE"/>
    <property type="match status" value="1"/>
</dbReference>
<protein>
    <recommendedName>
        <fullName evidence="3 10">Nicotinate phosphoribosyltransferase</fullName>
        <ecNumber evidence="3 10">6.3.4.21</ecNumber>
    </recommendedName>
</protein>
<dbReference type="SUPFAM" id="SSF54675">
    <property type="entry name" value="Nicotinate/Quinolinate PRTase N-terminal domain-like"/>
    <property type="match status" value="1"/>
</dbReference>
<dbReference type="EMBL" id="AJWJ01000419">
    <property type="protein sequence ID" value="KAF2071044.1"/>
    <property type="molecule type" value="Genomic_DNA"/>
</dbReference>
<dbReference type="UniPathway" id="UPA00253">
    <property type="reaction ID" value="UER00457"/>
</dbReference>
<keyword evidence="6 10" id="KW-0662">Pyridine nucleotide biosynthesis</keyword>
<keyword evidence="5 10" id="KW-0436">Ligase</keyword>
<dbReference type="SUPFAM" id="SSF51690">
    <property type="entry name" value="Nicotinate/Quinolinate PRTase C-terminal domain-like"/>
    <property type="match status" value="1"/>
</dbReference>
<evidence type="ECO:0000256" key="1">
    <source>
        <dbReference type="ARBA" id="ARBA00004952"/>
    </source>
</evidence>
<comment type="caution">
    <text evidence="14">The sequence shown here is derived from an EMBL/GenBank/DDBJ whole genome shotgun (WGS) entry which is preliminary data.</text>
</comment>
<dbReference type="EC" id="6.3.4.21" evidence="3 10"/>
<feature type="domain" description="Nicotinate phosphoribosyltransferase C-terminal" evidence="13">
    <location>
        <begin position="449"/>
        <end position="565"/>
    </location>
</feature>
<evidence type="ECO:0000313" key="15">
    <source>
        <dbReference type="Proteomes" id="UP000695562"/>
    </source>
</evidence>
<organism evidence="14 15">
    <name type="scientific">Polysphondylium violaceum</name>
    <dbReference type="NCBI Taxonomy" id="133409"/>
    <lineage>
        <taxon>Eukaryota</taxon>
        <taxon>Amoebozoa</taxon>
        <taxon>Evosea</taxon>
        <taxon>Eumycetozoa</taxon>
        <taxon>Dictyostelia</taxon>
        <taxon>Dictyosteliales</taxon>
        <taxon>Dictyosteliaceae</taxon>
        <taxon>Polysphondylium</taxon>
    </lineage>
</organism>
<dbReference type="InterPro" id="IPR041619">
    <property type="entry name" value="NAPRTase_C"/>
</dbReference>
<gene>
    <name evidence="14" type="ORF">CYY_007642</name>
</gene>
<comment type="similarity">
    <text evidence="2 10">Belongs to the NAPRTase family.</text>
</comment>
<evidence type="ECO:0000256" key="9">
    <source>
        <dbReference type="ARBA" id="ARBA00048668"/>
    </source>
</evidence>
<sequence length="580" mass="65207">MTQQNSNKRKNEDNHSSASTPRELKRATTVDYIYNDQESSNGRLKPLNGFVTPLLTDLYQITMAYSLWKNNRHEVSTVFDLYFRKSPFGGEFTIFGGLEEVVRFVSDFRYTPDQLQHIRTMLPTCDQGFIDYLSKLDSSEVTIHAIKEGSVVFPRIPLVRIEGPMIICQLLETTLLCLINFASLVATNAARHRLAVGKDKVMLEFGLRRAQGPDGGMSASRYSYLGGADGTSNVMANYFFGIPIKGTHAHSFVTSYNSVEDLKDKTIVDTQGKKHDLLELALSFRKELGYEMSSMSELVAFVAYARSFPTGFLALVDTYDTLNSGVLNFLCVALALDRLGYKGLGIRLDSGDLSYLSKASRKLFKQVGEKYQLDYFEKFTIVASNDLNEPTIAALNRQGHEIDTFAIGTNLVTCQAQPALGCVYKLVELDGSPRIKLSQEANKITLPGRKDCYRLIGSEGHPLVDLLVHVGSDEKENQQQIPKPGEKVLCLHPFEEQKRVYVTPVKVEKLHHIVFQNGELVNPLPTLEETRSFCLSELSRVREDHLRSSNPTPYKVSVSKNLYDTLHKLWLESVPVKEMK</sequence>
<dbReference type="GO" id="GO:0005829">
    <property type="term" value="C:cytosol"/>
    <property type="evidence" value="ECO:0007669"/>
    <property type="project" value="TreeGrafter"/>
</dbReference>
<evidence type="ECO:0000256" key="7">
    <source>
        <dbReference type="ARBA" id="ARBA00022679"/>
    </source>
</evidence>
<evidence type="ECO:0000256" key="6">
    <source>
        <dbReference type="ARBA" id="ARBA00022642"/>
    </source>
</evidence>
<dbReference type="AlphaFoldDB" id="A0A8J4PRM1"/>
<dbReference type="GO" id="GO:0034355">
    <property type="term" value="P:NAD+ biosynthetic process via the salvage pathway"/>
    <property type="evidence" value="ECO:0007669"/>
    <property type="project" value="TreeGrafter"/>
</dbReference>
<dbReference type="Gene3D" id="3.20.20.70">
    <property type="entry name" value="Aldolase class I"/>
    <property type="match status" value="1"/>
</dbReference>
<dbReference type="PIRSF" id="PIRSF000484">
    <property type="entry name" value="NAPRT"/>
    <property type="match status" value="1"/>
</dbReference>
<evidence type="ECO:0000259" key="13">
    <source>
        <dbReference type="Pfam" id="PF17956"/>
    </source>
</evidence>
<dbReference type="Gene3D" id="3.20.140.10">
    <property type="entry name" value="nicotinate phosphoribosyltransferase"/>
    <property type="match status" value="1"/>
</dbReference>
<evidence type="ECO:0000259" key="12">
    <source>
        <dbReference type="Pfam" id="PF17767"/>
    </source>
</evidence>
<comment type="PTM">
    <text evidence="10">Transiently phosphorylated on a His residue during the reaction cycle. Phosphorylation strongly increases the affinity for substrates and increases the rate of nicotinate D-ribonucleotide production. Dephosphorylation regenerates the low-affinity form of the enzyme, leading to product release.</text>
</comment>
<dbReference type="CDD" id="cd01570">
    <property type="entry name" value="NAPRTase_A"/>
    <property type="match status" value="1"/>
</dbReference>
<dbReference type="GO" id="GO:0004516">
    <property type="term" value="F:nicotinate phosphoribosyltransferase activity"/>
    <property type="evidence" value="ECO:0007669"/>
    <property type="project" value="UniProtKB-UniRule"/>
</dbReference>
<dbReference type="NCBIfam" id="TIGR01513">
    <property type="entry name" value="NAPRTase_put"/>
    <property type="match status" value="1"/>
</dbReference>
<evidence type="ECO:0000313" key="14">
    <source>
        <dbReference type="EMBL" id="KAF2071044.1"/>
    </source>
</evidence>
<dbReference type="InterPro" id="IPR007229">
    <property type="entry name" value="Nic_PRibTrfase-Fam"/>
</dbReference>
<keyword evidence="7 10" id="KW-0808">Transferase</keyword>
<evidence type="ECO:0000256" key="10">
    <source>
        <dbReference type="RuleBase" id="RU365100"/>
    </source>
</evidence>
<comment type="pathway">
    <text evidence="1 10">Cofactor biosynthesis; NAD(+) biosynthesis; nicotinate D-ribonucleotide from nicotinate: step 1/1.</text>
</comment>
<name>A0A8J4PRM1_9MYCE</name>
<evidence type="ECO:0000256" key="2">
    <source>
        <dbReference type="ARBA" id="ARBA00010897"/>
    </source>
</evidence>
<dbReference type="OrthoDB" id="193380at2759"/>
<dbReference type="Pfam" id="PF17767">
    <property type="entry name" value="NAPRTase_N"/>
    <property type="match status" value="1"/>
</dbReference>
<dbReference type="Proteomes" id="UP000695562">
    <property type="component" value="Unassembled WGS sequence"/>
</dbReference>
<dbReference type="InterPro" id="IPR013785">
    <property type="entry name" value="Aldolase_TIM"/>
</dbReference>
<dbReference type="InterPro" id="IPR040727">
    <property type="entry name" value="NAPRTase_N"/>
</dbReference>
<dbReference type="InterPro" id="IPR006405">
    <property type="entry name" value="Nic_PRibTrfase_pncB"/>
</dbReference>
<evidence type="ECO:0000256" key="11">
    <source>
        <dbReference type="SAM" id="MobiDB-lite"/>
    </source>
</evidence>
<evidence type="ECO:0000256" key="3">
    <source>
        <dbReference type="ARBA" id="ARBA00013236"/>
    </source>
</evidence>
<comment type="function">
    <text evidence="8">Catalyzes the first step in the biosynthesis of NAD from nicotinic acid, the ATP-dependent synthesis of beta-nicotinate D-ribonucleotide from nicotinate and 5-phospho-D-ribose 1-phosphate. Helps prevent cellular oxidative stress via its role in NAD biosynthesis.</text>
</comment>
<dbReference type="PANTHER" id="PTHR11098:SF1">
    <property type="entry name" value="NICOTINATE PHOSPHORIBOSYLTRANSFERASE"/>
    <property type="match status" value="1"/>
</dbReference>
<evidence type="ECO:0000256" key="8">
    <source>
        <dbReference type="ARBA" id="ARBA00023426"/>
    </source>
</evidence>
<dbReference type="Pfam" id="PF17956">
    <property type="entry name" value="NAPRTase_C"/>
    <property type="match status" value="1"/>
</dbReference>
<accession>A0A8J4PRM1</accession>
<feature type="domain" description="Nicotinate phosphoribosyltransferase N-terminal" evidence="12">
    <location>
        <begin position="54"/>
        <end position="180"/>
    </location>
</feature>
<dbReference type="GO" id="GO:0016740">
    <property type="term" value="F:transferase activity"/>
    <property type="evidence" value="ECO:0007669"/>
    <property type="project" value="UniProtKB-KW"/>
</dbReference>
<proteinExistence type="inferred from homology"/>
<dbReference type="InterPro" id="IPR036068">
    <property type="entry name" value="Nicotinate_pribotase-like_C"/>
</dbReference>
<reference evidence="14" key="1">
    <citation type="submission" date="2020-01" db="EMBL/GenBank/DDBJ databases">
        <title>Development of genomics and gene disruption for Polysphondylium violaceum indicates a role for the polyketide synthase stlB in stalk morphogenesis.</title>
        <authorList>
            <person name="Narita B."/>
            <person name="Kawabe Y."/>
            <person name="Kin K."/>
            <person name="Saito T."/>
            <person name="Gibbs R."/>
            <person name="Kuspa A."/>
            <person name="Muzny D."/>
            <person name="Queller D."/>
            <person name="Richards S."/>
            <person name="Strassman J."/>
            <person name="Sucgang R."/>
            <person name="Worley K."/>
            <person name="Schaap P."/>
        </authorList>
    </citation>
    <scope>NUCLEOTIDE SEQUENCE</scope>
    <source>
        <strain evidence="14">QSvi11</strain>
    </source>
</reference>
<keyword evidence="15" id="KW-1185">Reference proteome</keyword>